<evidence type="ECO:0000256" key="1">
    <source>
        <dbReference type="SAM" id="MobiDB-lite"/>
    </source>
</evidence>
<dbReference type="EMBL" id="QCYY01004283">
    <property type="protein sequence ID" value="ROT61227.1"/>
    <property type="molecule type" value="Genomic_DNA"/>
</dbReference>
<comment type="caution">
    <text evidence="2">The sequence shown here is derived from an EMBL/GenBank/DDBJ whole genome shotgun (WGS) entry which is preliminary data.</text>
</comment>
<proteinExistence type="predicted"/>
<protein>
    <submittedName>
        <fullName evidence="2">Uncharacterized protein</fullName>
    </submittedName>
</protein>
<feature type="compositionally biased region" description="Pro residues" evidence="1">
    <location>
        <begin position="272"/>
        <end position="294"/>
    </location>
</feature>
<keyword evidence="3" id="KW-1185">Reference proteome</keyword>
<feature type="region of interest" description="Disordered" evidence="1">
    <location>
        <begin position="49"/>
        <end position="91"/>
    </location>
</feature>
<dbReference type="PRINTS" id="PR01217">
    <property type="entry name" value="PRICHEXTENSN"/>
</dbReference>
<reference evidence="2 3" key="2">
    <citation type="submission" date="2019-01" db="EMBL/GenBank/DDBJ databases">
        <title>The decoding of complex shrimp genome reveals the adaptation for benthos swimmer, frequently molting mechanism and breeding impact on genome.</title>
        <authorList>
            <person name="Sun Y."/>
            <person name="Gao Y."/>
            <person name="Yu Y."/>
        </authorList>
    </citation>
    <scope>NUCLEOTIDE SEQUENCE [LARGE SCALE GENOMIC DNA]</scope>
    <source>
        <tissue evidence="2">Muscle</tissue>
    </source>
</reference>
<feature type="compositionally biased region" description="Low complexity" evidence="1">
    <location>
        <begin position="309"/>
        <end position="322"/>
    </location>
</feature>
<feature type="compositionally biased region" description="Pro residues" evidence="1">
    <location>
        <begin position="246"/>
        <end position="265"/>
    </location>
</feature>
<evidence type="ECO:0000313" key="3">
    <source>
        <dbReference type="Proteomes" id="UP000283509"/>
    </source>
</evidence>
<organism evidence="2 3">
    <name type="scientific">Penaeus vannamei</name>
    <name type="common">Whiteleg shrimp</name>
    <name type="synonym">Litopenaeus vannamei</name>
    <dbReference type="NCBI Taxonomy" id="6689"/>
    <lineage>
        <taxon>Eukaryota</taxon>
        <taxon>Metazoa</taxon>
        <taxon>Ecdysozoa</taxon>
        <taxon>Arthropoda</taxon>
        <taxon>Crustacea</taxon>
        <taxon>Multicrustacea</taxon>
        <taxon>Malacostraca</taxon>
        <taxon>Eumalacostraca</taxon>
        <taxon>Eucarida</taxon>
        <taxon>Decapoda</taxon>
        <taxon>Dendrobranchiata</taxon>
        <taxon>Penaeoidea</taxon>
        <taxon>Penaeidae</taxon>
        <taxon>Penaeus</taxon>
    </lineage>
</organism>
<feature type="compositionally biased region" description="Basic and acidic residues" evidence="1">
    <location>
        <begin position="173"/>
        <end position="184"/>
    </location>
</feature>
<dbReference type="Proteomes" id="UP000283509">
    <property type="component" value="Unassembled WGS sequence"/>
</dbReference>
<gene>
    <name evidence="2" type="ORF">C7M84_021027</name>
</gene>
<accession>A0A423SAM5</accession>
<feature type="region of interest" description="Disordered" evidence="1">
    <location>
        <begin position="120"/>
        <end position="390"/>
    </location>
</feature>
<sequence>MTFSHSPSPAPISNNKSPVSWKRFVGHLPVRASNRPRFLEEESAVAGVLHREEREGRTRVCRLGRDARKGQGSPSASPLKSRTHSRGAPGPCTALSSNYPCVRLSLRFLKGYHAPVPPNNVLCPRRRKRGHLTPPPPPTTLAWQDIKPFTRPPLLPTLARPTPTPTFPTTPNNRRDAAEKEHRPSPSPRESFVGANSDPIRKLSKTNESRSAVQGSSPAHKADTKPAPRRPFGGVARHKTTTNLTPQPPYNPTPATLPSPTPPTPAKQLPLHNPPQPTPTPPTTPPHNPTPQPSFPHSHNLPTSPTPQQPSLTTPTPTTSTHPHSRNPPSQPPTPSPHKPPPPTSRNPPYPHSHNSPTPQTPLRNLLTTPPPPQSLTIPHPVDPNGTTSRSFEYLAKPFLIVRIGRQSTSHFQNEL</sequence>
<feature type="compositionally biased region" description="Basic and acidic residues" evidence="1">
    <location>
        <begin position="199"/>
        <end position="208"/>
    </location>
</feature>
<feature type="compositionally biased region" description="Pro residues" evidence="1">
    <location>
        <begin position="329"/>
        <end position="351"/>
    </location>
</feature>
<reference evidence="2 3" key="1">
    <citation type="submission" date="2018-04" db="EMBL/GenBank/DDBJ databases">
        <authorList>
            <person name="Zhang X."/>
            <person name="Yuan J."/>
            <person name="Li F."/>
            <person name="Xiang J."/>
        </authorList>
    </citation>
    <scope>NUCLEOTIDE SEQUENCE [LARGE SCALE GENOMIC DNA]</scope>
    <source>
        <tissue evidence="2">Muscle</tissue>
    </source>
</reference>
<feature type="compositionally biased region" description="Low complexity" evidence="1">
    <location>
        <begin position="357"/>
        <end position="368"/>
    </location>
</feature>
<dbReference type="AlphaFoldDB" id="A0A423SAM5"/>
<feature type="compositionally biased region" description="Basic and acidic residues" evidence="1">
    <location>
        <begin position="49"/>
        <end position="69"/>
    </location>
</feature>
<name>A0A423SAM5_PENVA</name>
<evidence type="ECO:0000313" key="2">
    <source>
        <dbReference type="EMBL" id="ROT61227.1"/>
    </source>
</evidence>